<dbReference type="RefSeq" id="WP_107252581.1">
    <property type="nucleotide sequence ID" value="NZ_PYOC01000001.1"/>
</dbReference>
<gene>
    <name evidence="1" type="ORF">C9J47_05465</name>
</gene>
<keyword evidence="2" id="KW-1185">Reference proteome</keyword>
<evidence type="ECO:0000313" key="1">
    <source>
        <dbReference type="EMBL" id="PSV49997.1"/>
    </source>
</evidence>
<proteinExistence type="predicted"/>
<protein>
    <submittedName>
        <fullName evidence="1">Uncharacterized protein</fullName>
    </submittedName>
</protein>
<name>A0A2T3LF42_9GAMM</name>
<dbReference type="AlphaFoldDB" id="A0A2T3LF42"/>
<comment type="caution">
    <text evidence="1">The sequence shown here is derived from an EMBL/GenBank/DDBJ whole genome shotgun (WGS) entry which is preliminary data.</text>
</comment>
<organism evidence="1 2">
    <name type="scientific">Photobacterium indicum</name>
    <dbReference type="NCBI Taxonomy" id="81447"/>
    <lineage>
        <taxon>Bacteria</taxon>
        <taxon>Pseudomonadati</taxon>
        <taxon>Pseudomonadota</taxon>
        <taxon>Gammaproteobacteria</taxon>
        <taxon>Vibrionales</taxon>
        <taxon>Vibrionaceae</taxon>
        <taxon>Photobacterium</taxon>
    </lineage>
</organism>
<sequence>MGQFRMALDKMAEGIKDLSSLDVVTYEGRVTLQSGESLDNVNFETVLQKAKDNPDIDLKIVASTHVEIDGDITTFYDEDISDEQKQAHIELIDIGAENRNATVEMIMGVIGDVSTI</sequence>
<reference evidence="1 2" key="1">
    <citation type="submission" date="2018-03" db="EMBL/GenBank/DDBJ databases">
        <title>Whole genome sequencing of Histamine producing bacteria.</title>
        <authorList>
            <person name="Butler K."/>
        </authorList>
    </citation>
    <scope>NUCLEOTIDE SEQUENCE [LARGE SCALE GENOMIC DNA]</scope>
    <source>
        <strain evidence="1 2">ATCC 19614</strain>
    </source>
</reference>
<accession>A0A2T3LF42</accession>
<evidence type="ECO:0000313" key="2">
    <source>
        <dbReference type="Proteomes" id="UP000241803"/>
    </source>
</evidence>
<dbReference type="EMBL" id="PYOC01000001">
    <property type="protein sequence ID" value="PSV49997.1"/>
    <property type="molecule type" value="Genomic_DNA"/>
</dbReference>
<dbReference type="Proteomes" id="UP000241803">
    <property type="component" value="Unassembled WGS sequence"/>
</dbReference>